<feature type="transmembrane region" description="Helical" evidence="1">
    <location>
        <begin position="52"/>
        <end position="69"/>
    </location>
</feature>
<evidence type="ECO:0000256" key="1">
    <source>
        <dbReference type="SAM" id="Phobius"/>
    </source>
</evidence>
<evidence type="ECO:0000313" key="3">
    <source>
        <dbReference type="Proteomes" id="UP000280434"/>
    </source>
</evidence>
<keyword evidence="3" id="KW-1185">Reference proteome</keyword>
<sequence length="71" mass="7805">MKRRPTLLRTRCPTERWPILTSCPSNAATTERPFPLIGLAGIAADATRNAKILSFIFLVIFLATMSVGACR</sequence>
<keyword evidence="1" id="KW-0812">Transmembrane</keyword>
<organism evidence="2 3">
    <name type="scientific">Trinickia fusca</name>
    <dbReference type="NCBI Taxonomy" id="2419777"/>
    <lineage>
        <taxon>Bacteria</taxon>
        <taxon>Pseudomonadati</taxon>
        <taxon>Pseudomonadota</taxon>
        <taxon>Betaproteobacteria</taxon>
        <taxon>Burkholderiales</taxon>
        <taxon>Burkholderiaceae</taxon>
        <taxon>Trinickia</taxon>
    </lineage>
</organism>
<dbReference type="EMBL" id="RBZV01000008">
    <property type="protein sequence ID" value="RKP45970.1"/>
    <property type="molecule type" value="Genomic_DNA"/>
</dbReference>
<reference evidence="2 3" key="1">
    <citation type="submission" date="2018-10" db="EMBL/GenBank/DDBJ databases">
        <title>Paraburkholderia sp. 7MK8-2, isolated from soil.</title>
        <authorList>
            <person name="Gao Z.-H."/>
            <person name="Qiu L.-H."/>
        </authorList>
    </citation>
    <scope>NUCLEOTIDE SEQUENCE [LARGE SCALE GENOMIC DNA]</scope>
    <source>
        <strain evidence="2 3">7MK8-2</strain>
    </source>
</reference>
<protein>
    <submittedName>
        <fullName evidence="2">DUF1328 domain-containing protein</fullName>
    </submittedName>
</protein>
<comment type="caution">
    <text evidence="2">The sequence shown here is derived from an EMBL/GenBank/DDBJ whole genome shotgun (WGS) entry which is preliminary data.</text>
</comment>
<dbReference type="AlphaFoldDB" id="A0A494X6D4"/>
<dbReference type="Proteomes" id="UP000280434">
    <property type="component" value="Unassembled WGS sequence"/>
</dbReference>
<keyword evidence="1" id="KW-1133">Transmembrane helix</keyword>
<accession>A0A494X6D4</accession>
<evidence type="ECO:0000313" key="2">
    <source>
        <dbReference type="EMBL" id="RKP45970.1"/>
    </source>
</evidence>
<proteinExistence type="predicted"/>
<name>A0A494X6D4_9BURK</name>
<gene>
    <name evidence="2" type="ORF">D7S89_18500</name>
</gene>
<keyword evidence="1" id="KW-0472">Membrane</keyword>